<dbReference type="Proteomes" id="UP001596392">
    <property type="component" value="Unassembled WGS sequence"/>
</dbReference>
<proteinExistence type="predicted"/>
<dbReference type="RefSeq" id="WP_376807957.1">
    <property type="nucleotide sequence ID" value="NZ_JBHTAC010000021.1"/>
</dbReference>
<keyword evidence="2" id="KW-1185">Reference proteome</keyword>
<evidence type="ECO:0000313" key="1">
    <source>
        <dbReference type="EMBL" id="MFC7244996.1"/>
    </source>
</evidence>
<organism evidence="1 2">
    <name type="scientific">Catellatospora aurea</name>
    <dbReference type="NCBI Taxonomy" id="1337874"/>
    <lineage>
        <taxon>Bacteria</taxon>
        <taxon>Bacillati</taxon>
        <taxon>Actinomycetota</taxon>
        <taxon>Actinomycetes</taxon>
        <taxon>Micromonosporales</taxon>
        <taxon>Micromonosporaceae</taxon>
        <taxon>Catellatospora</taxon>
    </lineage>
</organism>
<reference evidence="2" key="1">
    <citation type="journal article" date="2019" name="Int. J. Syst. Evol. Microbiol.">
        <title>The Global Catalogue of Microorganisms (GCM) 10K type strain sequencing project: providing services to taxonomists for standard genome sequencing and annotation.</title>
        <authorList>
            <consortium name="The Broad Institute Genomics Platform"/>
            <consortium name="The Broad Institute Genome Sequencing Center for Infectious Disease"/>
            <person name="Wu L."/>
            <person name="Ma J."/>
        </authorList>
    </citation>
    <scope>NUCLEOTIDE SEQUENCE [LARGE SCALE GENOMIC DNA]</scope>
    <source>
        <strain evidence="2">CGMCC 1.9106</strain>
    </source>
</reference>
<evidence type="ECO:0000313" key="2">
    <source>
        <dbReference type="Proteomes" id="UP001596392"/>
    </source>
</evidence>
<accession>A0ABW2GYE1</accession>
<sequence length="142" mass="15463">MAYEQSATSTFTCPQCAGVATYDVVGWLDGVRIRWDASERCAACAYAVEILLGPSVDGKDHALLRAQGGWFGLQVSVPDADRVRLVKELRAALNLPMSEAARMLTVRTGPLAYGLELEMRRLEAIVRRAVTDAQPIVVRVGD</sequence>
<protein>
    <submittedName>
        <fullName evidence="1">Uncharacterized protein</fullName>
    </submittedName>
</protein>
<name>A0ABW2GYE1_9ACTN</name>
<comment type="caution">
    <text evidence="1">The sequence shown here is derived from an EMBL/GenBank/DDBJ whole genome shotgun (WGS) entry which is preliminary data.</text>
</comment>
<dbReference type="EMBL" id="JBHTAC010000021">
    <property type="protein sequence ID" value="MFC7244996.1"/>
    <property type="molecule type" value="Genomic_DNA"/>
</dbReference>
<gene>
    <name evidence="1" type="ORF">ACFQO7_21180</name>
</gene>